<reference evidence="2 3" key="1">
    <citation type="submission" date="2024-02" db="EMBL/GenBank/DDBJ databases">
        <authorList>
            <person name="Vignale AGUSTIN F."/>
            <person name="Sosa J E."/>
            <person name="Modenutti C."/>
        </authorList>
    </citation>
    <scope>NUCLEOTIDE SEQUENCE [LARGE SCALE GENOMIC DNA]</scope>
</reference>
<keyword evidence="1" id="KW-0732">Signal</keyword>
<proteinExistence type="predicted"/>
<dbReference type="Proteomes" id="UP001642360">
    <property type="component" value="Unassembled WGS sequence"/>
</dbReference>
<evidence type="ECO:0000256" key="1">
    <source>
        <dbReference type="SAM" id="SignalP"/>
    </source>
</evidence>
<accession>A0ABC8RK95</accession>
<evidence type="ECO:0000313" key="2">
    <source>
        <dbReference type="EMBL" id="CAK9145384.1"/>
    </source>
</evidence>
<keyword evidence="3" id="KW-1185">Reference proteome</keyword>
<protein>
    <submittedName>
        <fullName evidence="2">Uncharacterized protein</fullName>
    </submittedName>
</protein>
<comment type="caution">
    <text evidence="2">The sequence shown here is derived from an EMBL/GenBank/DDBJ whole genome shotgun (WGS) entry which is preliminary data.</text>
</comment>
<dbReference type="EMBL" id="CAUOFW020001480">
    <property type="protein sequence ID" value="CAK9145384.1"/>
    <property type="molecule type" value="Genomic_DNA"/>
</dbReference>
<feature type="signal peptide" evidence="1">
    <location>
        <begin position="1"/>
        <end position="21"/>
    </location>
</feature>
<sequence length="59" mass="7030">MQDVCVIQMVVYLIVAFCCLCDPRTESIYRAYWALVIVGFGEEQMCIVLRFMRRDYRNV</sequence>
<feature type="chain" id="PRO_5044819239" evidence="1">
    <location>
        <begin position="22"/>
        <end position="59"/>
    </location>
</feature>
<name>A0ABC8RK95_9AQUA</name>
<dbReference type="AlphaFoldDB" id="A0ABC8RK95"/>
<gene>
    <name evidence="2" type="ORF">ILEXP_LOCUS13193</name>
</gene>
<evidence type="ECO:0000313" key="3">
    <source>
        <dbReference type="Proteomes" id="UP001642360"/>
    </source>
</evidence>
<organism evidence="2 3">
    <name type="scientific">Ilex paraguariensis</name>
    <name type="common">yerba mate</name>
    <dbReference type="NCBI Taxonomy" id="185542"/>
    <lineage>
        <taxon>Eukaryota</taxon>
        <taxon>Viridiplantae</taxon>
        <taxon>Streptophyta</taxon>
        <taxon>Embryophyta</taxon>
        <taxon>Tracheophyta</taxon>
        <taxon>Spermatophyta</taxon>
        <taxon>Magnoliopsida</taxon>
        <taxon>eudicotyledons</taxon>
        <taxon>Gunneridae</taxon>
        <taxon>Pentapetalae</taxon>
        <taxon>asterids</taxon>
        <taxon>campanulids</taxon>
        <taxon>Aquifoliales</taxon>
        <taxon>Aquifoliaceae</taxon>
        <taxon>Ilex</taxon>
    </lineage>
</organism>